<sequence>MQWRSLILLLSGLAVIYIAILSQDTPYLHPKIIYTSNYPPIFSFKPDKLLLTTVGAYIYLTAFKFEASALGNKGSVIGTGRLKLGVNGLIKQVKKPISNLLTERELLETDGWIPCFEHELKGPISKVSPRNSHIEESQTQFAVLYHQIEDDNSYHYVRIYYTTFDKDQIAFEYKDIQLPGTTWVDEISLENSSLLYSRDPDNYEFHIMTLPSSFTQLPHATLSSNYPIEHGRRVEEWSQPYSTEQYATLLSRLYSPINDTYRVFTLSVHKTSSTFYVNITIADNATIMDEDNKPVKTWIQREKGKSEYPVYNEESIDYVGFADVTNIQHVKQQQQQLNKLNMPELYSSVSSGSNTIVFPYIKNKFITLDFTDRIDILTHIKKEKERLYSNNGRKTFLNEYYYWQGYETVDAEIKGLQLNNDDDMLALWTEFNYVYIYGRKKQQEQKSESTLGKIDRWVDYWLSEMSEDEKELRETYFPAPWQLEMAISPVKDEYGGSKSIGAVQFWRDKDGDDNARYIFVALKNGNVNSYRLDKHEHRKTADFWSFASERWDMLFAMSMVITIFVYNEYQRS</sequence>
<evidence type="ECO:0000313" key="1">
    <source>
        <dbReference type="EMBL" id="KAG2201907.1"/>
    </source>
</evidence>
<proteinExistence type="predicted"/>
<dbReference type="Proteomes" id="UP000650833">
    <property type="component" value="Unassembled WGS sequence"/>
</dbReference>
<dbReference type="EMBL" id="JAEPRC010000269">
    <property type="protein sequence ID" value="KAG2201907.1"/>
    <property type="molecule type" value="Genomic_DNA"/>
</dbReference>
<evidence type="ECO:0000313" key="2">
    <source>
        <dbReference type="Proteomes" id="UP000650833"/>
    </source>
</evidence>
<reference evidence="1" key="1">
    <citation type="submission" date="2020-12" db="EMBL/GenBank/DDBJ databases">
        <title>Metabolic potential, ecology and presence of endohyphal bacteria is reflected in genomic diversity of Mucoromycotina.</title>
        <authorList>
            <person name="Muszewska A."/>
            <person name="Okrasinska A."/>
            <person name="Steczkiewicz K."/>
            <person name="Drgas O."/>
            <person name="Orlowska M."/>
            <person name="Perlinska-Lenart U."/>
            <person name="Aleksandrzak-Piekarczyk T."/>
            <person name="Szatraj K."/>
            <person name="Zielenkiewicz U."/>
            <person name="Pilsyk S."/>
            <person name="Malc E."/>
            <person name="Mieczkowski P."/>
            <person name="Kruszewska J.S."/>
            <person name="Biernat P."/>
            <person name="Pawlowska J."/>
        </authorList>
    </citation>
    <scope>NUCLEOTIDE SEQUENCE</scope>
    <source>
        <strain evidence="1">CBS 226.32</strain>
    </source>
</reference>
<accession>A0A8H7V1E8</accession>
<organism evidence="1 2">
    <name type="scientific">Mucor plumbeus</name>
    <dbReference type="NCBI Taxonomy" id="97098"/>
    <lineage>
        <taxon>Eukaryota</taxon>
        <taxon>Fungi</taxon>
        <taxon>Fungi incertae sedis</taxon>
        <taxon>Mucoromycota</taxon>
        <taxon>Mucoromycotina</taxon>
        <taxon>Mucoromycetes</taxon>
        <taxon>Mucorales</taxon>
        <taxon>Mucorineae</taxon>
        <taxon>Mucoraceae</taxon>
        <taxon>Mucor</taxon>
    </lineage>
</organism>
<keyword evidence="2" id="KW-1185">Reference proteome</keyword>
<name>A0A8H7V1E8_9FUNG</name>
<dbReference type="OrthoDB" id="2153288at2759"/>
<comment type="caution">
    <text evidence="1">The sequence shown here is derived from an EMBL/GenBank/DDBJ whole genome shotgun (WGS) entry which is preliminary data.</text>
</comment>
<gene>
    <name evidence="1" type="ORF">INT46_001566</name>
</gene>
<protein>
    <submittedName>
        <fullName evidence="1">Uncharacterized protein</fullName>
    </submittedName>
</protein>
<dbReference type="AlphaFoldDB" id="A0A8H7V1E8"/>